<feature type="transmembrane region" description="Helical" evidence="1">
    <location>
        <begin position="203"/>
        <end position="226"/>
    </location>
</feature>
<feature type="transmembrane region" description="Helical" evidence="1">
    <location>
        <begin position="29"/>
        <end position="55"/>
    </location>
</feature>
<feature type="transmembrane region" description="Helical" evidence="1">
    <location>
        <begin position="258"/>
        <end position="279"/>
    </location>
</feature>
<dbReference type="Proteomes" id="UP001595712">
    <property type="component" value="Unassembled WGS sequence"/>
</dbReference>
<keyword evidence="3" id="KW-1185">Reference proteome</keyword>
<gene>
    <name evidence="2" type="ORF">ACFO8M_09760</name>
</gene>
<proteinExistence type="predicted"/>
<feature type="transmembrane region" description="Helical" evidence="1">
    <location>
        <begin position="341"/>
        <end position="362"/>
    </location>
</feature>
<feature type="transmembrane region" description="Helical" evidence="1">
    <location>
        <begin position="702"/>
        <end position="725"/>
    </location>
</feature>
<sequence>MTNAHKLTRQLLVIGFAAGRRAEAGRIRFAALAAATTTLALALATIAAIGIASAARLDRAGEGVPTLAEPDAPETGLLLMESAFDELENDRQFQVFYLDPVGPDAPLPPGLTDWPEPGQAYLSPRLASAGADEGIADRYGEFGGLIDTDSLADPGEQLAYVRPVGGLDTVNGDPLRVVGFDSGGDPENAWGVHWLLIEQDFSIGGLIAIALAMLLLPSALLTVVAVRTGAALRDRREHLITVLGGNRRSRFLISLGESALPVAIGAIGSAIAIIAASSFEFTVPYAEFVIARGDLLQGWWLLVLCPVSAGAMVLLVSAILGARATDRRSNRPRPARRPRLLLLWATLCPVFICVATVLPPLFAGTPGYALSNLIGVAGVIATLPSAIAVSTAWLASRVERIGRTRNKPSLLIIGRRIVAHPRATARQISGVATGAVLLCLVLGYQGLFSEQAVSAQQYLDRYGYQMVQVSANGAPTEPQADRFLVDLTGRLDFVAATVDSTQDTSISFYGDCQSLEVLSLPCPPAGQVAQLTGTLVDQRLENWVSGFRFGDLSLTVQEADVPVVVAEHDALMLGFTPNGGEVSVADVKSAGKVFTTGVSVEAPGESWLTGAVPHRDQARWVGLFGAIGLMVLAGVAAVGAAGEFIRSSRALSPLVAVTGRTTVFRNMAALAVWTPLFMASVGGFAVGVWVTRPLTSMGQNLITPGLLLACSGLVLIVGALMWWWASATMIKEASEWRPGRSD</sequence>
<feature type="transmembrane region" description="Helical" evidence="1">
    <location>
        <begin position="428"/>
        <end position="447"/>
    </location>
</feature>
<feature type="transmembrane region" description="Helical" evidence="1">
    <location>
        <begin position="374"/>
        <end position="395"/>
    </location>
</feature>
<organism evidence="2 3">
    <name type="scientific">Glycomyces rhizosphaerae</name>
    <dbReference type="NCBI Taxonomy" id="2054422"/>
    <lineage>
        <taxon>Bacteria</taxon>
        <taxon>Bacillati</taxon>
        <taxon>Actinomycetota</taxon>
        <taxon>Actinomycetes</taxon>
        <taxon>Glycomycetales</taxon>
        <taxon>Glycomycetaceae</taxon>
        <taxon>Glycomyces</taxon>
    </lineage>
</organism>
<keyword evidence="1" id="KW-0472">Membrane</keyword>
<comment type="caution">
    <text evidence="2">The sequence shown here is derived from an EMBL/GenBank/DDBJ whole genome shotgun (WGS) entry which is preliminary data.</text>
</comment>
<protein>
    <recommendedName>
        <fullName evidence="4">FtsX-like permease family protein</fullName>
    </recommendedName>
</protein>
<accession>A0ABV7PW07</accession>
<feature type="transmembrane region" description="Helical" evidence="1">
    <location>
        <begin position="620"/>
        <end position="645"/>
    </location>
</feature>
<keyword evidence="1" id="KW-1133">Transmembrane helix</keyword>
<reference evidence="3" key="1">
    <citation type="journal article" date="2019" name="Int. J. Syst. Evol. Microbiol.">
        <title>The Global Catalogue of Microorganisms (GCM) 10K type strain sequencing project: providing services to taxonomists for standard genome sequencing and annotation.</title>
        <authorList>
            <consortium name="The Broad Institute Genomics Platform"/>
            <consortium name="The Broad Institute Genome Sequencing Center for Infectious Disease"/>
            <person name="Wu L."/>
            <person name="Ma J."/>
        </authorList>
    </citation>
    <scope>NUCLEOTIDE SEQUENCE [LARGE SCALE GENOMIC DNA]</scope>
    <source>
        <strain evidence="3">CGMCC 4.7396</strain>
    </source>
</reference>
<evidence type="ECO:0000313" key="2">
    <source>
        <dbReference type="EMBL" id="MFC3492771.1"/>
    </source>
</evidence>
<name>A0ABV7PW07_9ACTN</name>
<evidence type="ECO:0000313" key="3">
    <source>
        <dbReference type="Proteomes" id="UP001595712"/>
    </source>
</evidence>
<dbReference type="EMBL" id="JBHRWO010000010">
    <property type="protein sequence ID" value="MFC3492771.1"/>
    <property type="molecule type" value="Genomic_DNA"/>
</dbReference>
<evidence type="ECO:0000256" key="1">
    <source>
        <dbReference type="SAM" id="Phobius"/>
    </source>
</evidence>
<feature type="transmembrane region" description="Helical" evidence="1">
    <location>
        <begin position="666"/>
        <end position="690"/>
    </location>
</feature>
<feature type="transmembrane region" description="Helical" evidence="1">
    <location>
        <begin position="299"/>
        <end position="320"/>
    </location>
</feature>
<keyword evidence="1" id="KW-0812">Transmembrane</keyword>
<dbReference type="RefSeq" id="WP_387974004.1">
    <property type="nucleotide sequence ID" value="NZ_JBHRWO010000010.1"/>
</dbReference>
<evidence type="ECO:0008006" key="4">
    <source>
        <dbReference type="Google" id="ProtNLM"/>
    </source>
</evidence>